<dbReference type="KEGG" id="asal:CFBP5507_25190"/>
<dbReference type="Pfam" id="PF00015">
    <property type="entry name" value="MCPsignal"/>
    <property type="match status" value="1"/>
</dbReference>
<dbReference type="InterPro" id="IPR004090">
    <property type="entry name" value="Chemotax_Me-accpt_rcpt"/>
</dbReference>
<evidence type="ECO:0000259" key="6">
    <source>
        <dbReference type="PROSITE" id="PS50111"/>
    </source>
</evidence>
<reference evidence="8" key="1">
    <citation type="submission" date="2022-10" db="EMBL/GenBank/DDBJ databases">
        <title>Complete genome sequence of Agrobacterium salinitolerans CFBP5507.</title>
        <authorList>
            <person name="Tchabashvili S."/>
            <person name="Yen H.-C."/>
            <person name="Haryono M."/>
            <person name="Lin Y.-C."/>
            <person name="Lai E.-M."/>
            <person name="Kuo C.-H."/>
        </authorList>
    </citation>
    <scope>NUCLEOTIDE SEQUENCE</scope>
    <source>
        <strain evidence="8">CFBP5507</strain>
        <plasmid evidence="8">pAtCFBP5507a</plasmid>
    </source>
</reference>
<dbReference type="SMART" id="SM00283">
    <property type="entry name" value="MA"/>
    <property type="match status" value="1"/>
</dbReference>
<keyword evidence="5" id="KW-1133">Transmembrane helix</keyword>
<dbReference type="PANTHER" id="PTHR43531">
    <property type="entry name" value="PROTEIN ICFG"/>
    <property type="match status" value="1"/>
</dbReference>
<accession>A0A9X9KH27</accession>
<dbReference type="EMBL" id="CP109970">
    <property type="protein sequence ID" value="UYZ10836.1"/>
    <property type="molecule type" value="Genomic_DNA"/>
</dbReference>
<dbReference type="GO" id="GO:0016020">
    <property type="term" value="C:membrane"/>
    <property type="evidence" value="ECO:0007669"/>
    <property type="project" value="UniProtKB-SubCell"/>
</dbReference>
<feature type="transmembrane region" description="Helical" evidence="5">
    <location>
        <begin position="187"/>
        <end position="212"/>
    </location>
</feature>
<dbReference type="SUPFAM" id="SSF158472">
    <property type="entry name" value="HAMP domain-like"/>
    <property type="match status" value="1"/>
</dbReference>
<dbReference type="PROSITE" id="PS50111">
    <property type="entry name" value="CHEMOTAXIS_TRANSDUC_2"/>
    <property type="match status" value="1"/>
</dbReference>
<dbReference type="SUPFAM" id="SSF58104">
    <property type="entry name" value="Methyl-accepting chemotaxis protein (MCP) signaling domain"/>
    <property type="match status" value="1"/>
</dbReference>
<dbReference type="InterPro" id="IPR004089">
    <property type="entry name" value="MCPsignal_dom"/>
</dbReference>
<organism evidence="8 9">
    <name type="scientific">Agrobacterium salinitolerans</name>
    <dbReference type="NCBI Taxonomy" id="1183413"/>
    <lineage>
        <taxon>Bacteria</taxon>
        <taxon>Pseudomonadati</taxon>
        <taxon>Pseudomonadota</taxon>
        <taxon>Alphaproteobacteria</taxon>
        <taxon>Hyphomicrobiales</taxon>
        <taxon>Rhizobiaceae</taxon>
        <taxon>Rhizobium/Agrobacterium group</taxon>
        <taxon>Agrobacterium</taxon>
    </lineage>
</organism>
<dbReference type="Gene3D" id="1.10.287.950">
    <property type="entry name" value="Methyl-accepting chemotaxis protein"/>
    <property type="match status" value="1"/>
</dbReference>
<keyword evidence="8" id="KW-0614">Plasmid</keyword>
<evidence type="ECO:0000256" key="2">
    <source>
        <dbReference type="ARBA" id="ARBA00022500"/>
    </source>
</evidence>
<evidence type="ECO:0000256" key="1">
    <source>
        <dbReference type="ARBA" id="ARBA00004370"/>
    </source>
</evidence>
<gene>
    <name evidence="8" type="ORF">CFBP5507_25190</name>
</gene>
<evidence type="ECO:0000313" key="8">
    <source>
        <dbReference type="EMBL" id="UYZ10836.1"/>
    </source>
</evidence>
<comment type="similarity">
    <text evidence="3">Belongs to the methyl-accepting chemotaxis (MCP) protein family.</text>
</comment>
<evidence type="ECO:0000259" key="7">
    <source>
        <dbReference type="PROSITE" id="PS50885"/>
    </source>
</evidence>
<comment type="subcellular location">
    <subcellularLocation>
        <location evidence="1">Membrane</location>
    </subcellularLocation>
</comment>
<keyword evidence="5" id="KW-0812">Transmembrane</keyword>
<dbReference type="InterPro" id="IPR003660">
    <property type="entry name" value="HAMP_dom"/>
</dbReference>
<dbReference type="Pfam" id="PF00672">
    <property type="entry name" value="HAMP"/>
    <property type="match status" value="1"/>
</dbReference>
<proteinExistence type="inferred from homology"/>
<dbReference type="Proteomes" id="UP000298735">
    <property type="component" value="Plasmid pAtCFBP5507a"/>
</dbReference>
<evidence type="ECO:0000256" key="5">
    <source>
        <dbReference type="SAM" id="Phobius"/>
    </source>
</evidence>
<dbReference type="Gene3D" id="6.10.340.10">
    <property type="match status" value="1"/>
</dbReference>
<dbReference type="CDD" id="cd11386">
    <property type="entry name" value="MCP_signal"/>
    <property type="match status" value="1"/>
</dbReference>
<dbReference type="FunFam" id="1.10.287.950:FF:000001">
    <property type="entry name" value="Methyl-accepting chemotaxis sensory transducer"/>
    <property type="match status" value="1"/>
</dbReference>
<dbReference type="CDD" id="cd06225">
    <property type="entry name" value="HAMP"/>
    <property type="match status" value="1"/>
</dbReference>
<sequence length="614" mass="65983">MEHISIKTKMLLLVVPICAIGIAGLTFVSLKYRNASQSYVSFIAEDGAAAIHMARANQHFTAVSYNAYQILSYDIKDPNIKKFALFYENNKAKLVSELRLVKRLVPDQKTSIDRFIAAANDILLLTNQAVQFALKGDATAANASLRKADPLIASQVLAVRDWTDKFTQSVDMESSELAADADATSKYSLAIITLAFAAFLSASLFISSRFITIPIVKLRDRMIALAEGETSADIPSVQRRDELGNMARAVSVFRINAVERQRLEQEGEATRLSVEEGRRVQLERDTANASSTDFAVKTLGFALRRLADGDLLHRIETTFRHDLDALRFDYNTSVEKLLAALNCVSENARRIDHSCGEISSAADALASRAERQAASLEETASAIAQLTVTIKDSAGRASDAKTIVAQARSEAIASGDVVRSAIEAMRTIEKSSQEITSIIVVIDEIAFQTNLLALNAGVEASRAGEAGRGFAVVAQEVRELAQRSAGAAREIKELISSSATQVAKGVVLVGETGTTLNRIISGVAEIDVHVGAIAASAQEQSSTLHSINESVASIDHETQKNASIAEETAAAGAQLALDVEALTNLLTQFKIEAMTSADTNSDRDVPPLSQRIAG</sequence>
<feature type="domain" description="Methyl-accepting transducer" evidence="6">
    <location>
        <begin position="347"/>
        <end position="576"/>
    </location>
</feature>
<dbReference type="PRINTS" id="PR00260">
    <property type="entry name" value="CHEMTRNSDUCR"/>
</dbReference>
<geneLocation type="plasmid" evidence="8 9">
    <name>pAtCFBP5507a</name>
</geneLocation>
<dbReference type="PROSITE" id="PS50885">
    <property type="entry name" value="HAMP"/>
    <property type="match status" value="2"/>
</dbReference>
<dbReference type="GO" id="GO:0007165">
    <property type="term" value="P:signal transduction"/>
    <property type="evidence" value="ECO:0007669"/>
    <property type="project" value="UniProtKB-KW"/>
</dbReference>
<evidence type="ECO:0000256" key="3">
    <source>
        <dbReference type="ARBA" id="ARBA00029447"/>
    </source>
</evidence>
<keyword evidence="2" id="KW-0145">Chemotaxis</keyword>
<protein>
    <submittedName>
        <fullName evidence="8">Methyl-accepting chemotaxis protein</fullName>
    </submittedName>
</protein>
<feature type="transmembrane region" description="Helical" evidence="5">
    <location>
        <begin position="12"/>
        <end position="30"/>
    </location>
</feature>
<dbReference type="GO" id="GO:0004888">
    <property type="term" value="F:transmembrane signaling receptor activity"/>
    <property type="evidence" value="ECO:0007669"/>
    <property type="project" value="InterPro"/>
</dbReference>
<dbReference type="GO" id="GO:0006935">
    <property type="term" value="P:chemotaxis"/>
    <property type="evidence" value="ECO:0007669"/>
    <property type="project" value="UniProtKB-KW"/>
</dbReference>
<evidence type="ECO:0000256" key="4">
    <source>
        <dbReference type="PROSITE-ProRule" id="PRU00284"/>
    </source>
</evidence>
<feature type="domain" description="HAMP" evidence="7">
    <location>
        <begin position="209"/>
        <end position="262"/>
    </location>
</feature>
<evidence type="ECO:0000313" key="9">
    <source>
        <dbReference type="Proteomes" id="UP000298735"/>
    </source>
</evidence>
<dbReference type="InterPro" id="IPR051310">
    <property type="entry name" value="MCP_chemotaxis"/>
</dbReference>
<keyword evidence="4" id="KW-0807">Transducer</keyword>
<name>A0A9X9KH27_9HYPH</name>
<dbReference type="AlphaFoldDB" id="A0A9X9KH27"/>
<dbReference type="PANTHER" id="PTHR43531:SF11">
    <property type="entry name" value="METHYL-ACCEPTING CHEMOTAXIS PROTEIN 3"/>
    <property type="match status" value="1"/>
</dbReference>
<dbReference type="RefSeq" id="WP_170985390.1">
    <property type="nucleotide sequence ID" value="NZ_CP109970.1"/>
</dbReference>
<feature type="domain" description="HAMP" evidence="7">
    <location>
        <begin position="302"/>
        <end position="342"/>
    </location>
</feature>
<dbReference type="SMART" id="SM00304">
    <property type="entry name" value="HAMP"/>
    <property type="match status" value="1"/>
</dbReference>
<keyword evidence="5" id="KW-0472">Membrane</keyword>